<dbReference type="PANTHER" id="PTHR43130">
    <property type="entry name" value="ARAC-FAMILY TRANSCRIPTIONAL REGULATOR"/>
    <property type="match status" value="1"/>
</dbReference>
<dbReference type="OrthoDB" id="3660033at2"/>
<name>A0A5M7BRV0_SACHI</name>
<dbReference type="InterPro" id="IPR002818">
    <property type="entry name" value="DJ-1/PfpI"/>
</dbReference>
<evidence type="ECO:0000259" key="3">
    <source>
        <dbReference type="PROSITE" id="PS01124"/>
    </source>
</evidence>
<evidence type="ECO:0000313" key="5">
    <source>
        <dbReference type="Proteomes" id="UP000323946"/>
    </source>
</evidence>
<dbReference type="Pfam" id="PF12833">
    <property type="entry name" value="HTH_18"/>
    <property type="match status" value="1"/>
</dbReference>
<feature type="domain" description="HTH araC/xylS-type" evidence="3">
    <location>
        <begin position="216"/>
        <end position="311"/>
    </location>
</feature>
<dbReference type="SMART" id="SM00342">
    <property type="entry name" value="HTH_ARAC"/>
    <property type="match status" value="1"/>
</dbReference>
<keyword evidence="1" id="KW-0805">Transcription regulation</keyword>
<accession>A0A5M7BRV0</accession>
<dbReference type="InterPro" id="IPR052158">
    <property type="entry name" value="INH-QAR"/>
</dbReference>
<dbReference type="PANTHER" id="PTHR43130:SF3">
    <property type="entry name" value="HTH-TYPE TRANSCRIPTIONAL REGULATOR RV1931C"/>
    <property type="match status" value="1"/>
</dbReference>
<dbReference type="Gene3D" id="1.10.10.60">
    <property type="entry name" value="Homeodomain-like"/>
    <property type="match status" value="1"/>
</dbReference>
<evidence type="ECO:0000313" key="4">
    <source>
        <dbReference type="EMBL" id="KAA5832926.1"/>
    </source>
</evidence>
<dbReference type="PROSITE" id="PS01124">
    <property type="entry name" value="HTH_ARAC_FAMILY_2"/>
    <property type="match status" value="1"/>
</dbReference>
<organism evidence="4 5">
    <name type="scientific">Saccharopolyspora hirsuta</name>
    <dbReference type="NCBI Taxonomy" id="1837"/>
    <lineage>
        <taxon>Bacteria</taxon>
        <taxon>Bacillati</taxon>
        <taxon>Actinomycetota</taxon>
        <taxon>Actinomycetes</taxon>
        <taxon>Pseudonocardiales</taxon>
        <taxon>Pseudonocardiaceae</taxon>
        <taxon>Saccharopolyspora</taxon>
    </lineage>
</organism>
<dbReference type="GO" id="GO:0043565">
    <property type="term" value="F:sequence-specific DNA binding"/>
    <property type="evidence" value="ECO:0007669"/>
    <property type="project" value="InterPro"/>
</dbReference>
<dbReference type="SUPFAM" id="SSF52317">
    <property type="entry name" value="Class I glutamine amidotransferase-like"/>
    <property type="match status" value="1"/>
</dbReference>
<dbReference type="InterPro" id="IPR009057">
    <property type="entry name" value="Homeodomain-like_sf"/>
</dbReference>
<comment type="caution">
    <text evidence="4">The sequence shown here is derived from an EMBL/GenBank/DDBJ whole genome shotgun (WGS) entry which is preliminary data.</text>
</comment>
<reference evidence="4 5" key="1">
    <citation type="submission" date="2019-09" db="EMBL/GenBank/DDBJ databases">
        <title>Draft genome sequence of the thermophilic Saccharopolyspora hirsuta VKM Ac-666T.</title>
        <authorList>
            <person name="Lobastova T.G."/>
            <person name="Fokina V."/>
            <person name="Bragin E.Y."/>
            <person name="Shtratnikova V.Y."/>
            <person name="Starodumova I.P."/>
            <person name="Tarlachkov S.V."/>
            <person name="Donova M.V."/>
        </authorList>
    </citation>
    <scope>NUCLEOTIDE SEQUENCE [LARGE SCALE GENOMIC DNA]</scope>
    <source>
        <strain evidence="4 5">VKM Ac-666</strain>
    </source>
</reference>
<dbReference type="Pfam" id="PF01965">
    <property type="entry name" value="DJ-1_PfpI"/>
    <property type="match status" value="1"/>
</dbReference>
<evidence type="ECO:0000256" key="2">
    <source>
        <dbReference type="ARBA" id="ARBA00023163"/>
    </source>
</evidence>
<dbReference type="AlphaFoldDB" id="A0A5M7BRV0"/>
<keyword evidence="5" id="KW-1185">Reference proteome</keyword>
<dbReference type="RefSeq" id="WP_150067910.1">
    <property type="nucleotide sequence ID" value="NZ_JBEPDJ010000006.1"/>
</dbReference>
<dbReference type="CDD" id="cd03137">
    <property type="entry name" value="GATase1_AraC_1"/>
    <property type="match status" value="1"/>
</dbReference>
<protein>
    <submittedName>
        <fullName evidence="4">GlxA family transcriptional regulator</fullName>
    </submittedName>
</protein>
<dbReference type="InterPro" id="IPR029062">
    <property type="entry name" value="Class_I_gatase-like"/>
</dbReference>
<gene>
    <name evidence="4" type="ORF">F1721_18015</name>
</gene>
<dbReference type="Gene3D" id="3.40.50.880">
    <property type="match status" value="1"/>
</dbReference>
<dbReference type="Proteomes" id="UP000323946">
    <property type="component" value="Unassembled WGS sequence"/>
</dbReference>
<dbReference type="EMBL" id="VWPH01000007">
    <property type="protein sequence ID" value="KAA5832926.1"/>
    <property type="molecule type" value="Genomic_DNA"/>
</dbReference>
<dbReference type="GO" id="GO:0003700">
    <property type="term" value="F:DNA-binding transcription factor activity"/>
    <property type="evidence" value="ECO:0007669"/>
    <property type="project" value="InterPro"/>
</dbReference>
<proteinExistence type="predicted"/>
<evidence type="ECO:0000256" key="1">
    <source>
        <dbReference type="ARBA" id="ARBA00023015"/>
    </source>
</evidence>
<dbReference type="SUPFAM" id="SSF46689">
    <property type="entry name" value="Homeodomain-like"/>
    <property type="match status" value="2"/>
</dbReference>
<sequence>MSRHRVVIAVYDGVQLLDVAGPLEVFDGADHLLGGGYDVRLASLSGHDAVTSSRVRLGVDVALRDVDELDTLVVAGGWGFREAAGDPELVRQVRRLSGLARRTASVCTGAFLLAEAGLLDGRRATTHWAMCDELAESYPDVAVEPDAIYVRDDAVLTAAGVSTGVDLALGLVEDDHGAEVARTIAKWLVVFLQRPGGQSQFSVWHSAQPVHDRALHELLGEIAANPAGDYRVPVMADRLAMSPRHFTRLFTKEVGTSPGRYVERARVEAARAMLETGQRGIPRRCGFGSAETMRRAFVRQLGIPPSAYRDRFRTAGRPAATH</sequence>
<keyword evidence="2" id="KW-0804">Transcription</keyword>
<dbReference type="InterPro" id="IPR018060">
    <property type="entry name" value="HTH_AraC"/>
</dbReference>